<comment type="caution">
    <text evidence="1">The sequence shown here is derived from an EMBL/GenBank/DDBJ whole genome shotgun (WGS) entry which is preliminary data.</text>
</comment>
<name>A0A6M0SPN3_CLOBO</name>
<dbReference type="AlphaFoldDB" id="A0A6M0SPN3"/>
<reference evidence="1 2" key="1">
    <citation type="submission" date="2019-02" db="EMBL/GenBank/DDBJ databases">
        <title>Genome sequencing of Clostridium botulinum clinical isolates.</title>
        <authorList>
            <person name="Brunt J."/>
            <person name="Van Vliet A.H.M."/>
            <person name="Stringer S.C."/>
            <person name="Grant K.A."/>
            <person name="Carter A.C."/>
            <person name="Peck M.W."/>
        </authorList>
    </citation>
    <scope>NUCLEOTIDE SEQUENCE [LARGE SCALE GENOMIC DNA]</scope>
    <source>
        <strain evidence="1 2">H113700579</strain>
    </source>
</reference>
<dbReference type="EMBL" id="SGKU01000034">
    <property type="protein sequence ID" value="NFA43282.1"/>
    <property type="molecule type" value="Genomic_DNA"/>
</dbReference>
<dbReference type="PANTHER" id="PTHR34547:SF1">
    <property type="entry name" value="YACP-LIKE NYN DOMAIN PROTEIN"/>
    <property type="match status" value="1"/>
</dbReference>
<dbReference type="Pfam" id="PF05991">
    <property type="entry name" value="NYN_YacP"/>
    <property type="match status" value="1"/>
</dbReference>
<accession>A0A6M0SPN3</accession>
<protein>
    <submittedName>
        <fullName evidence="1">NYN domain-containing protein</fullName>
    </submittedName>
</protein>
<evidence type="ECO:0000313" key="2">
    <source>
        <dbReference type="Proteomes" id="UP000472355"/>
    </source>
</evidence>
<sequence>MKIIFVDGYNVINSWPDLKIKKNNNFDGARRSLIDTMHNYGVYNDCKVIIVFDAHKVLGSIQKVEAVNKNLSIIFTKDGETADSYIEKEVNLLGRKYEIIVVTSDWLEQQTIFQRGAVRMSSLEFYNEVLDVENSIRKRKNKSKILDKNILSDNIDLEILKKLEKIRRSK</sequence>
<gene>
    <name evidence="1" type="ORF">EXM65_12015</name>
</gene>
<dbReference type="InterPro" id="IPR010298">
    <property type="entry name" value="YacP-like"/>
</dbReference>
<organism evidence="1 2">
    <name type="scientific">Clostridium botulinum</name>
    <dbReference type="NCBI Taxonomy" id="1491"/>
    <lineage>
        <taxon>Bacteria</taxon>
        <taxon>Bacillati</taxon>
        <taxon>Bacillota</taxon>
        <taxon>Clostridia</taxon>
        <taxon>Eubacteriales</taxon>
        <taxon>Clostridiaceae</taxon>
        <taxon>Clostridium</taxon>
    </lineage>
</organism>
<dbReference type="CDD" id="cd10912">
    <property type="entry name" value="PIN_YacP-like"/>
    <property type="match status" value="1"/>
</dbReference>
<dbReference type="Proteomes" id="UP000472355">
    <property type="component" value="Unassembled WGS sequence"/>
</dbReference>
<dbReference type="PANTHER" id="PTHR34547">
    <property type="entry name" value="YACP-LIKE NYN DOMAIN PROTEIN"/>
    <property type="match status" value="1"/>
</dbReference>
<evidence type="ECO:0000313" key="1">
    <source>
        <dbReference type="EMBL" id="NFA43282.1"/>
    </source>
</evidence>
<proteinExistence type="predicted"/>